<protein>
    <recommendedName>
        <fullName evidence="4">DNA repair protein RecO</fullName>
    </recommendedName>
    <alternativeName>
        <fullName evidence="4">Recombination protein O</fullName>
    </alternativeName>
</protein>
<proteinExistence type="inferred from homology"/>
<dbReference type="PANTHER" id="PTHR33991">
    <property type="entry name" value="DNA REPAIR PROTEIN RECO"/>
    <property type="match status" value="1"/>
</dbReference>
<sequence>MIVRTPAIVLSTIKYGEADLIARIYTKKLGTQSYMLKGIRKSRKGKLRVSLFQPLTQLEIQTQHKGKGTLEYIKEASTAYTYVNIPVDVAKSCVALFFGEVLSQLLTEQQPDEQLFDYLSTIFEYLDQTDHVANFTIKTLLDMTELMGFGMDRSTMDFPYFNMLDGSFDNHGMQPHHLNEEESSLFKLFIGTNFDAIHSIKINRNQRTALLNLVLDYFKIHLHSFKKPNSLDILKQLFDS</sequence>
<comment type="function">
    <text evidence="4">Involved in DNA repair and RecF pathway recombination.</text>
</comment>
<dbReference type="InterPro" id="IPR003717">
    <property type="entry name" value="RecO"/>
</dbReference>
<dbReference type="RefSeq" id="WP_105983237.1">
    <property type="nucleotide sequence ID" value="NZ_MQUC01000003.1"/>
</dbReference>
<dbReference type="OrthoDB" id="9789152at2"/>
<dbReference type="InterPro" id="IPR037278">
    <property type="entry name" value="ARFGAP/RecO"/>
</dbReference>
<accession>A0A2S9WVM6</accession>
<comment type="similarity">
    <text evidence="4">Belongs to the RecO family.</text>
</comment>
<keyword evidence="1 4" id="KW-0227">DNA damage</keyword>
<dbReference type="Proteomes" id="UP000239532">
    <property type="component" value="Unassembled WGS sequence"/>
</dbReference>
<dbReference type="GO" id="GO:0043590">
    <property type="term" value="C:bacterial nucleoid"/>
    <property type="evidence" value="ECO:0007669"/>
    <property type="project" value="TreeGrafter"/>
</dbReference>
<comment type="caution">
    <text evidence="6">The sequence shown here is derived from an EMBL/GenBank/DDBJ whole genome shotgun (WGS) entry which is preliminary data.</text>
</comment>
<evidence type="ECO:0000256" key="4">
    <source>
        <dbReference type="HAMAP-Rule" id="MF_00201"/>
    </source>
</evidence>
<dbReference type="PANTHER" id="PTHR33991:SF1">
    <property type="entry name" value="DNA REPAIR PROTEIN RECO"/>
    <property type="match status" value="1"/>
</dbReference>
<dbReference type="NCBIfam" id="TIGR00613">
    <property type="entry name" value="reco"/>
    <property type="match status" value="1"/>
</dbReference>
<dbReference type="AlphaFoldDB" id="A0A2S9WVM6"/>
<organism evidence="6 7">
    <name type="scientific">Nonlabens agnitus</name>
    <dbReference type="NCBI Taxonomy" id="870484"/>
    <lineage>
        <taxon>Bacteria</taxon>
        <taxon>Pseudomonadati</taxon>
        <taxon>Bacteroidota</taxon>
        <taxon>Flavobacteriia</taxon>
        <taxon>Flavobacteriales</taxon>
        <taxon>Flavobacteriaceae</taxon>
        <taxon>Nonlabens</taxon>
    </lineage>
</organism>
<dbReference type="GO" id="GO:0006310">
    <property type="term" value="P:DNA recombination"/>
    <property type="evidence" value="ECO:0007669"/>
    <property type="project" value="UniProtKB-UniRule"/>
</dbReference>
<keyword evidence="3 4" id="KW-0234">DNA repair</keyword>
<dbReference type="Gene3D" id="2.40.50.140">
    <property type="entry name" value="Nucleic acid-binding proteins"/>
    <property type="match status" value="1"/>
</dbReference>
<evidence type="ECO:0000259" key="5">
    <source>
        <dbReference type="Pfam" id="PF11967"/>
    </source>
</evidence>
<dbReference type="SUPFAM" id="SSF50249">
    <property type="entry name" value="Nucleic acid-binding proteins"/>
    <property type="match status" value="1"/>
</dbReference>
<evidence type="ECO:0000313" key="7">
    <source>
        <dbReference type="Proteomes" id="UP000239532"/>
    </source>
</evidence>
<evidence type="ECO:0000256" key="1">
    <source>
        <dbReference type="ARBA" id="ARBA00022763"/>
    </source>
</evidence>
<evidence type="ECO:0000313" key="6">
    <source>
        <dbReference type="EMBL" id="PRP67515.1"/>
    </source>
</evidence>
<dbReference type="Pfam" id="PF02565">
    <property type="entry name" value="RecO_C"/>
    <property type="match status" value="1"/>
</dbReference>
<dbReference type="GO" id="GO:0006302">
    <property type="term" value="P:double-strand break repair"/>
    <property type="evidence" value="ECO:0007669"/>
    <property type="project" value="TreeGrafter"/>
</dbReference>
<dbReference type="InterPro" id="IPR012340">
    <property type="entry name" value="NA-bd_OB-fold"/>
</dbReference>
<dbReference type="EMBL" id="MQUC01000003">
    <property type="protein sequence ID" value="PRP67515.1"/>
    <property type="molecule type" value="Genomic_DNA"/>
</dbReference>
<dbReference type="InterPro" id="IPR022572">
    <property type="entry name" value="DNA_rep/recomb_RecO_N"/>
</dbReference>
<feature type="domain" description="DNA replication/recombination mediator RecO N-terminal" evidence="5">
    <location>
        <begin position="1"/>
        <end position="80"/>
    </location>
</feature>
<gene>
    <name evidence="4" type="primary">recO</name>
    <name evidence="6" type="ORF">BST86_10635</name>
</gene>
<evidence type="ECO:0000256" key="3">
    <source>
        <dbReference type="ARBA" id="ARBA00023204"/>
    </source>
</evidence>
<name>A0A2S9WVM6_9FLAO</name>
<reference evidence="6 7" key="1">
    <citation type="submission" date="2016-11" db="EMBL/GenBank/DDBJ databases">
        <title>Trade-off between light-utilization and light-protection in marine flavobacteria.</title>
        <authorList>
            <person name="Kumagai Y."/>
        </authorList>
    </citation>
    <scope>NUCLEOTIDE SEQUENCE [LARGE SCALE GENOMIC DNA]</scope>
    <source>
        <strain evidence="6 7">JCM 17109</strain>
    </source>
</reference>
<evidence type="ECO:0000256" key="2">
    <source>
        <dbReference type="ARBA" id="ARBA00023172"/>
    </source>
</evidence>
<keyword evidence="2 4" id="KW-0233">DNA recombination</keyword>
<dbReference type="SUPFAM" id="SSF57863">
    <property type="entry name" value="ArfGap/RecO-like zinc finger"/>
    <property type="match status" value="1"/>
</dbReference>
<keyword evidence="7" id="KW-1185">Reference proteome</keyword>
<dbReference type="HAMAP" id="MF_00201">
    <property type="entry name" value="RecO"/>
    <property type="match status" value="1"/>
</dbReference>
<dbReference type="Pfam" id="PF11967">
    <property type="entry name" value="RecO_N"/>
    <property type="match status" value="1"/>
</dbReference>